<feature type="transmembrane region" description="Helical" evidence="1">
    <location>
        <begin position="405"/>
        <end position="429"/>
    </location>
</feature>
<evidence type="ECO:0000313" key="4">
    <source>
        <dbReference type="Proteomes" id="UP000468928"/>
    </source>
</evidence>
<keyword evidence="1" id="KW-0812">Transmembrane</keyword>
<dbReference type="Proteomes" id="UP000470876">
    <property type="component" value="Unassembled WGS sequence"/>
</dbReference>
<reference evidence="4 5" key="1">
    <citation type="submission" date="2020-01" db="EMBL/GenBank/DDBJ databases">
        <title>Genetics and antimicrobial susceptibilities of Nocardia species isolated from the soil; a comparison with species isolated from humans.</title>
        <authorList>
            <person name="Carrasco G."/>
            <person name="Monzon S."/>
            <person name="Sansegundo M."/>
            <person name="Garcia E."/>
            <person name="Garrido N."/>
            <person name="Medina M.J."/>
            <person name="Villalon P."/>
            <person name="Ramirez-Arocha A.C."/>
            <person name="Jimenez P."/>
            <person name="Cuesta I."/>
            <person name="Valdezate S."/>
        </authorList>
    </citation>
    <scope>NUCLEOTIDE SEQUENCE [LARGE SCALE GENOMIC DNA]</scope>
    <source>
        <strain evidence="2 4">CNM20110639</strain>
        <strain evidence="3 5">CNM20110649</strain>
    </source>
</reference>
<keyword evidence="1" id="KW-1133">Transmembrane helix</keyword>
<feature type="transmembrane region" description="Helical" evidence="1">
    <location>
        <begin position="370"/>
        <end position="393"/>
    </location>
</feature>
<dbReference type="EMBL" id="JAAGUZ010000004">
    <property type="protein sequence ID" value="NEW43249.1"/>
    <property type="molecule type" value="Genomic_DNA"/>
</dbReference>
<evidence type="ECO:0000313" key="2">
    <source>
        <dbReference type="EMBL" id="NEW43249.1"/>
    </source>
</evidence>
<keyword evidence="5" id="KW-1185">Reference proteome</keyword>
<dbReference type="AlphaFoldDB" id="A0A6P1D106"/>
<feature type="transmembrane region" description="Helical" evidence="1">
    <location>
        <begin position="240"/>
        <end position="263"/>
    </location>
</feature>
<gene>
    <name evidence="2" type="ORF">GV789_02055</name>
    <name evidence="3" type="ORF">GV794_05175</name>
</gene>
<protein>
    <submittedName>
        <fullName evidence="2">Uncharacterized protein</fullName>
    </submittedName>
</protein>
<dbReference type="Gene3D" id="2.30.110.10">
    <property type="entry name" value="Electron Transport, Fmn-binding Protein, Chain A"/>
    <property type="match status" value="1"/>
</dbReference>
<dbReference type="RefSeq" id="WP_163821479.1">
    <property type="nucleotide sequence ID" value="NZ_JAAGUX010000006.1"/>
</dbReference>
<name>A0A6P1D106_9NOCA</name>
<comment type="caution">
    <text evidence="2">The sequence shown here is derived from an EMBL/GenBank/DDBJ whole genome shotgun (WGS) entry which is preliminary data.</text>
</comment>
<proteinExistence type="predicted"/>
<accession>A0A6P1D106</accession>
<feature type="transmembrane region" description="Helical" evidence="1">
    <location>
        <begin position="337"/>
        <end position="358"/>
    </location>
</feature>
<evidence type="ECO:0000256" key="1">
    <source>
        <dbReference type="SAM" id="Phobius"/>
    </source>
</evidence>
<organism evidence="2 4">
    <name type="scientific">Nocardia cyriacigeorgica</name>
    <dbReference type="NCBI Taxonomy" id="135487"/>
    <lineage>
        <taxon>Bacteria</taxon>
        <taxon>Bacillati</taxon>
        <taxon>Actinomycetota</taxon>
        <taxon>Actinomycetes</taxon>
        <taxon>Mycobacteriales</taxon>
        <taxon>Nocardiaceae</taxon>
        <taxon>Nocardia</taxon>
    </lineage>
</organism>
<feature type="transmembrane region" description="Helical" evidence="1">
    <location>
        <begin position="305"/>
        <end position="325"/>
    </location>
</feature>
<evidence type="ECO:0000313" key="3">
    <source>
        <dbReference type="EMBL" id="NEW55057.1"/>
    </source>
</evidence>
<dbReference type="EMBL" id="JAAGUX010000006">
    <property type="protein sequence ID" value="NEW55057.1"/>
    <property type="molecule type" value="Genomic_DNA"/>
</dbReference>
<feature type="transmembrane region" description="Helical" evidence="1">
    <location>
        <begin position="269"/>
        <end position="293"/>
    </location>
</feature>
<dbReference type="Proteomes" id="UP000468928">
    <property type="component" value="Unassembled WGS sequence"/>
</dbReference>
<sequence>MTRIITAYPHPVIPWSGQYIIVLLLSFGGSDIDHLALPGCAVEDYDMSGPSVWPGSPGTLADTRKSPPNDGLWSCPTRAQLRSIDVMADNHGYRTSGWSSSAILSVLHFPITSKFVHGLTELRYTGIRTRRDIALPVGYARRGDEVVVRVSRPEAKTWWRNFVTPAPLSLWIDGRWRHGTARVLAPGSRGYTYAAAIRQKRRLLPSAAPTDPLLLIDLASNSKKPEISGAQQGKRLWRRWFALVTIGEVLGFAAPAAAAVTIGQIDSTLAAVTMLMAGLVEGAVLGWFQARVLHSAIPDLDTRRWILATALGALTAWTVAIALMASNGLQGWPTAAAIPVLASGALVIIFSLGVPQWFVLRDHLAEADGWIGASAAGWIAGLLACTIVTSPLWQPGQSRAVTLAIGLVGAMVMAAAMAAVTGSYLVWLLRAQPHHPSRIAQR</sequence>
<keyword evidence="1" id="KW-0472">Membrane</keyword>
<dbReference type="InterPro" id="IPR012349">
    <property type="entry name" value="Split_barrel_FMN-bd"/>
</dbReference>
<evidence type="ECO:0000313" key="5">
    <source>
        <dbReference type="Proteomes" id="UP000470876"/>
    </source>
</evidence>